<dbReference type="InterPro" id="IPR013809">
    <property type="entry name" value="ENTH"/>
</dbReference>
<dbReference type="GO" id="GO:0005886">
    <property type="term" value="C:plasma membrane"/>
    <property type="evidence" value="ECO:0007669"/>
    <property type="project" value="TreeGrafter"/>
</dbReference>
<dbReference type="SMART" id="SM00273">
    <property type="entry name" value="ENTH"/>
    <property type="match status" value="1"/>
</dbReference>
<evidence type="ECO:0000313" key="4">
    <source>
        <dbReference type="Proteomes" id="UP000218209"/>
    </source>
</evidence>
<sequence length="244" mass="27172">MDDISRKFRAVDWGNVKRQVRSMQKATASSLKDMVMTDLENKVRAATNESPWAASGSDLMEIAQASFSREDYALITSILWQRLGSTRWRCVYKGLEMLRHLLMHGSSRILDESRAAVTHIEALEHYRSIDPVTRKDDGINVRRRAKHVAALIRDERLLQEERDANKALRAKLGSSGRSTAGTRIGGISSDDYHYGDGPGGGGGSGSGRDRRYSYDGDDGYGRGGGDDYRDDRYGGREDEYGDGE</sequence>
<evidence type="ECO:0000313" key="3">
    <source>
        <dbReference type="EMBL" id="OSX73949.1"/>
    </source>
</evidence>
<dbReference type="SUPFAM" id="SSF48464">
    <property type="entry name" value="ENTH/VHS domain"/>
    <property type="match status" value="1"/>
</dbReference>
<feature type="region of interest" description="Disordered" evidence="1">
    <location>
        <begin position="169"/>
        <end position="244"/>
    </location>
</feature>
<dbReference type="InterPro" id="IPR008942">
    <property type="entry name" value="ENTH_VHS"/>
</dbReference>
<evidence type="ECO:0000256" key="1">
    <source>
        <dbReference type="SAM" id="MobiDB-lite"/>
    </source>
</evidence>
<dbReference type="PANTHER" id="PTHR12276">
    <property type="entry name" value="EPSIN/ENT-RELATED"/>
    <property type="match status" value="1"/>
</dbReference>
<feature type="compositionally biased region" description="Basic and acidic residues" evidence="1">
    <location>
        <begin position="224"/>
        <end position="238"/>
    </location>
</feature>
<feature type="domain" description="ENTH" evidence="2">
    <location>
        <begin position="31"/>
        <end position="162"/>
    </location>
</feature>
<dbReference type="GO" id="GO:0030276">
    <property type="term" value="F:clathrin binding"/>
    <property type="evidence" value="ECO:0007669"/>
    <property type="project" value="TreeGrafter"/>
</dbReference>
<gene>
    <name evidence="3" type="ORF">BU14_0317s0009</name>
</gene>
<reference evidence="3 4" key="1">
    <citation type="submission" date="2017-03" db="EMBL/GenBank/DDBJ databases">
        <title>WGS assembly of Porphyra umbilicalis.</title>
        <authorList>
            <person name="Brawley S.H."/>
            <person name="Blouin N.A."/>
            <person name="Ficko-Blean E."/>
            <person name="Wheeler G.L."/>
            <person name="Lohr M."/>
            <person name="Goodson H.V."/>
            <person name="Jenkins J.W."/>
            <person name="Blaby-Haas C.E."/>
            <person name="Helliwell K.E."/>
            <person name="Chan C."/>
            <person name="Marriage T."/>
            <person name="Bhattacharya D."/>
            <person name="Klein A.S."/>
            <person name="Badis Y."/>
            <person name="Brodie J."/>
            <person name="Cao Y."/>
            <person name="Collen J."/>
            <person name="Dittami S.M."/>
            <person name="Gachon C.M."/>
            <person name="Green B.R."/>
            <person name="Karpowicz S."/>
            <person name="Kim J.W."/>
            <person name="Kudahl U."/>
            <person name="Lin S."/>
            <person name="Michel G."/>
            <person name="Mittag M."/>
            <person name="Olson B.J."/>
            <person name="Pangilinan J."/>
            <person name="Peng Y."/>
            <person name="Qiu H."/>
            <person name="Shu S."/>
            <person name="Singer J.T."/>
            <person name="Smith A.G."/>
            <person name="Sprecher B.N."/>
            <person name="Wagner V."/>
            <person name="Wang W."/>
            <person name="Wang Z.-Y."/>
            <person name="Yan J."/>
            <person name="Yarish C."/>
            <person name="Zoeuner-Riek S."/>
            <person name="Zhuang Y."/>
            <person name="Zou Y."/>
            <person name="Lindquist E.A."/>
            <person name="Grimwood J."/>
            <person name="Barry K."/>
            <person name="Rokhsar D.S."/>
            <person name="Schmutz J."/>
            <person name="Stiller J.W."/>
            <person name="Grossman A.R."/>
            <person name="Prochnik S.E."/>
        </authorList>
    </citation>
    <scope>NUCLEOTIDE SEQUENCE [LARGE SCALE GENOMIC DNA]</scope>
    <source>
        <strain evidence="3">4086291</strain>
    </source>
</reference>
<organism evidence="3 4">
    <name type="scientific">Porphyra umbilicalis</name>
    <name type="common">Purple laver</name>
    <name type="synonym">Red alga</name>
    <dbReference type="NCBI Taxonomy" id="2786"/>
    <lineage>
        <taxon>Eukaryota</taxon>
        <taxon>Rhodophyta</taxon>
        <taxon>Bangiophyceae</taxon>
        <taxon>Bangiales</taxon>
        <taxon>Bangiaceae</taxon>
        <taxon>Porphyra</taxon>
    </lineage>
</organism>
<dbReference type="GO" id="GO:0005543">
    <property type="term" value="F:phospholipid binding"/>
    <property type="evidence" value="ECO:0007669"/>
    <property type="project" value="TreeGrafter"/>
</dbReference>
<dbReference type="EMBL" id="KV918971">
    <property type="protein sequence ID" value="OSX73949.1"/>
    <property type="molecule type" value="Genomic_DNA"/>
</dbReference>
<feature type="compositionally biased region" description="Gly residues" evidence="1">
    <location>
        <begin position="196"/>
        <end position="206"/>
    </location>
</feature>
<dbReference type="AlphaFoldDB" id="A0A1X6NZB2"/>
<proteinExistence type="predicted"/>
<dbReference type="GO" id="GO:0005768">
    <property type="term" value="C:endosome"/>
    <property type="evidence" value="ECO:0007669"/>
    <property type="project" value="TreeGrafter"/>
</dbReference>
<dbReference type="Pfam" id="PF01417">
    <property type="entry name" value="ENTH"/>
    <property type="match status" value="1"/>
</dbReference>
<dbReference type="GO" id="GO:0030125">
    <property type="term" value="C:clathrin vesicle coat"/>
    <property type="evidence" value="ECO:0007669"/>
    <property type="project" value="TreeGrafter"/>
</dbReference>
<keyword evidence="4" id="KW-1185">Reference proteome</keyword>
<name>A0A1X6NZB2_PORUM</name>
<accession>A0A1X6NZB2</accession>
<dbReference type="Gene3D" id="1.25.40.90">
    <property type="match status" value="1"/>
</dbReference>
<dbReference type="Proteomes" id="UP000218209">
    <property type="component" value="Unassembled WGS sequence"/>
</dbReference>
<dbReference type="GO" id="GO:0006897">
    <property type="term" value="P:endocytosis"/>
    <property type="evidence" value="ECO:0007669"/>
    <property type="project" value="TreeGrafter"/>
</dbReference>
<dbReference type="PANTHER" id="PTHR12276:SF45">
    <property type="entry name" value="CLATHRIN INTERACTOR 1"/>
    <property type="match status" value="1"/>
</dbReference>
<protein>
    <recommendedName>
        <fullName evidence="2">ENTH domain-containing protein</fullName>
    </recommendedName>
</protein>
<dbReference type="CDD" id="cd03571">
    <property type="entry name" value="ENTH"/>
    <property type="match status" value="1"/>
</dbReference>
<dbReference type="PROSITE" id="PS50942">
    <property type="entry name" value="ENTH"/>
    <property type="match status" value="1"/>
</dbReference>
<evidence type="ECO:0000259" key="2">
    <source>
        <dbReference type="PROSITE" id="PS50942"/>
    </source>
</evidence>
<dbReference type="OrthoDB" id="4033880at2759"/>
<dbReference type="FunFam" id="1.25.40.90:FF:000006">
    <property type="entry name" value="Clathrin interactor 1"/>
    <property type="match status" value="1"/>
</dbReference>